<comment type="caution">
    <text evidence="10">The sequence shown here is derived from an EMBL/GenBank/DDBJ whole genome shotgun (WGS) entry which is preliminary data.</text>
</comment>
<feature type="transmembrane region" description="Helical" evidence="8">
    <location>
        <begin position="106"/>
        <end position="124"/>
    </location>
</feature>
<dbReference type="Gene3D" id="1.25.40.10">
    <property type="entry name" value="Tetratricopeptide repeat domain"/>
    <property type="match status" value="1"/>
</dbReference>
<keyword evidence="3" id="KW-0328">Glycosyltransferase</keyword>
<feature type="transmembrane region" description="Helical" evidence="8">
    <location>
        <begin position="423"/>
        <end position="441"/>
    </location>
</feature>
<dbReference type="GO" id="GO:0009103">
    <property type="term" value="P:lipopolysaccharide biosynthetic process"/>
    <property type="evidence" value="ECO:0007669"/>
    <property type="project" value="UniProtKB-ARBA"/>
</dbReference>
<proteinExistence type="predicted"/>
<organism evidence="10 11">
    <name type="scientific">Candidatus Viridilinea mediisalina</name>
    <dbReference type="NCBI Taxonomy" id="2024553"/>
    <lineage>
        <taxon>Bacteria</taxon>
        <taxon>Bacillati</taxon>
        <taxon>Chloroflexota</taxon>
        <taxon>Chloroflexia</taxon>
        <taxon>Chloroflexales</taxon>
        <taxon>Chloroflexineae</taxon>
        <taxon>Oscillochloridaceae</taxon>
        <taxon>Candidatus Viridilinea</taxon>
    </lineage>
</organism>
<dbReference type="AlphaFoldDB" id="A0A2A6RN62"/>
<dbReference type="InterPro" id="IPR038731">
    <property type="entry name" value="RgtA/B/C-like"/>
</dbReference>
<dbReference type="GO" id="GO:0005886">
    <property type="term" value="C:plasma membrane"/>
    <property type="evidence" value="ECO:0007669"/>
    <property type="project" value="UniProtKB-SubCell"/>
</dbReference>
<dbReference type="InterPro" id="IPR050297">
    <property type="entry name" value="LipidA_mod_glycosyltrf_83"/>
</dbReference>
<dbReference type="GO" id="GO:0016763">
    <property type="term" value="F:pentosyltransferase activity"/>
    <property type="evidence" value="ECO:0007669"/>
    <property type="project" value="TreeGrafter"/>
</dbReference>
<gene>
    <name evidence="10" type="ORF">CJ255_03945</name>
</gene>
<keyword evidence="11" id="KW-1185">Reference proteome</keyword>
<dbReference type="SUPFAM" id="SSF48452">
    <property type="entry name" value="TPR-like"/>
    <property type="match status" value="1"/>
</dbReference>
<evidence type="ECO:0000256" key="1">
    <source>
        <dbReference type="ARBA" id="ARBA00004651"/>
    </source>
</evidence>
<evidence type="ECO:0000256" key="6">
    <source>
        <dbReference type="ARBA" id="ARBA00022989"/>
    </source>
</evidence>
<protein>
    <recommendedName>
        <fullName evidence="9">Glycosyltransferase RgtA/B/C/D-like domain-containing protein</fullName>
    </recommendedName>
</protein>
<feature type="transmembrane region" description="Helical" evidence="8">
    <location>
        <begin position="73"/>
        <end position="94"/>
    </location>
</feature>
<feature type="transmembrane region" description="Helical" evidence="8">
    <location>
        <begin position="352"/>
        <end position="372"/>
    </location>
</feature>
<feature type="domain" description="Glycosyltransferase RgtA/B/C/D-like" evidence="9">
    <location>
        <begin position="51"/>
        <end position="189"/>
    </location>
</feature>
<accession>A0A2A6RN62</accession>
<sequence length="704" mass="79321">MLLGLILRLWFISVSGLDPRFSGSDDGDYYQRALRMVTTGAYVDNSWLIRPPGHVFFFAAMLQLGLWFDNPELGITLIRGVQVVLSLLLIPVGYDLARRLFEHKAGLIFAAFLTVWLPLVELPMQLLSEPLFFTLLVLSCWALVRWRDQRTWRWLVAAGSALGAAALARSPALYAAVFGMLFILWETHPTPLRPLRTALPVWLRQSSIAALLFLLPIVAFVGPWTLRNYALYGQMILIDNTGPVNLWLSLQDERIDGGKSVLAGMDQVERHLFVRADTQRILSEEPWRLTRNVWPHFTHIWKLQFVEDFFVKVSFFGRPLREILLLGVLSDLIWLGFTLTSVFALTRYPHEGGFRLIALGWIAYSCLTVMLIHVEPRYLLPVWFFMALYASASSARVLNWLALRRRDWGAATRAARRYFRSPWGFSGIALCLTLIMLIVSYRDYPQIIARGWQREVERSAALRAVAAGDYAEAIAAYQRMREVAPLFVDGRSELALIYLKLGEYDRAWEAVGTRHTYRSELVRGAIARAQGLHDLAANYFEEAEVLAAEDVQRLTLAWLPNPPVQTLSLGNGLDFGYIEGFSFGERLFAEGGDPPPSFRWLQAQGRISLPLPTALPEGASVRLRMAGPGPGPTPLRVSMGSTVTTIMVQEGGWRLYRIAVPHELVGTERLELSLAAPTFIPFRRDAASIDARALSIKVSHVAVE</sequence>
<dbReference type="Pfam" id="PF13231">
    <property type="entry name" value="PMT_2"/>
    <property type="match status" value="1"/>
</dbReference>
<evidence type="ECO:0000256" key="4">
    <source>
        <dbReference type="ARBA" id="ARBA00022679"/>
    </source>
</evidence>
<name>A0A2A6RN62_9CHLR</name>
<keyword evidence="6 8" id="KW-1133">Transmembrane helix</keyword>
<keyword evidence="5 8" id="KW-0812">Transmembrane</keyword>
<dbReference type="OrthoDB" id="135689at2"/>
<evidence type="ECO:0000256" key="2">
    <source>
        <dbReference type="ARBA" id="ARBA00022475"/>
    </source>
</evidence>
<evidence type="ECO:0000256" key="8">
    <source>
        <dbReference type="SAM" id="Phobius"/>
    </source>
</evidence>
<feature type="transmembrane region" description="Helical" evidence="8">
    <location>
        <begin position="379"/>
        <end position="403"/>
    </location>
</feature>
<evidence type="ECO:0000313" key="10">
    <source>
        <dbReference type="EMBL" id="PDW04365.1"/>
    </source>
</evidence>
<feature type="transmembrane region" description="Helical" evidence="8">
    <location>
        <begin position="323"/>
        <end position="346"/>
    </location>
</feature>
<reference evidence="11" key="1">
    <citation type="submission" date="2017-08" db="EMBL/GenBank/DDBJ databases">
        <authorList>
            <person name="Grouzdev D.S."/>
            <person name="Gaisin V.A."/>
            <person name="Rysina M.S."/>
            <person name="Gorlenko V.M."/>
        </authorList>
    </citation>
    <scope>NUCLEOTIDE SEQUENCE [LARGE SCALE GENOMIC DNA]</scope>
    <source>
        <strain evidence="11">Kir15-3F</strain>
    </source>
</reference>
<evidence type="ECO:0000256" key="3">
    <source>
        <dbReference type="ARBA" id="ARBA00022676"/>
    </source>
</evidence>
<evidence type="ECO:0000256" key="5">
    <source>
        <dbReference type="ARBA" id="ARBA00022692"/>
    </source>
</evidence>
<dbReference type="EMBL" id="NQWI01000011">
    <property type="protein sequence ID" value="PDW04365.1"/>
    <property type="molecule type" value="Genomic_DNA"/>
</dbReference>
<evidence type="ECO:0000259" key="9">
    <source>
        <dbReference type="Pfam" id="PF13231"/>
    </source>
</evidence>
<comment type="subcellular location">
    <subcellularLocation>
        <location evidence="1">Cell membrane</location>
        <topology evidence="1">Multi-pass membrane protein</topology>
    </subcellularLocation>
</comment>
<dbReference type="PANTHER" id="PTHR33908">
    <property type="entry name" value="MANNOSYLTRANSFERASE YKCB-RELATED"/>
    <property type="match status" value="1"/>
</dbReference>
<evidence type="ECO:0000313" key="11">
    <source>
        <dbReference type="Proteomes" id="UP000220527"/>
    </source>
</evidence>
<dbReference type="PANTHER" id="PTHR33908:SF11">
    <property type="entry name" value="MEMBRANE PROTEIN"/>
    <property type="match status" value="1"/>
</dbReference>
<keyword evidence="2" id="KW-1003">Cell membrane</keyword>
<dbReference type="InterPro" id="IPR011990">
    <property type="entry name" value="TPR-like_helical_dom_sf"/>
</dbReference>
<keyword evidence="7 8" id="KW-0472">Membrane</keyword>
<dbReference type="Pfam" id="PF14559">
    <property type="entry name" value="TPR_19"/>
    <property type="match status" value="1"/>
</dbReference>
<feature type="transmembrane region" description="Helical" evidence="8">
    <location>
        <begin position="205"/>
        <end position="226"/>
    </location>
</feature>
<keyword evidence="4" id="KW-0808">Transferase</keyword>
<feature type="transmembrane region" description="Helical" evidence="8">
    <location>
        <begin position="154"/>
        <end position="185"/>
    </location>
</feature>
<evidence type="ECO:0000256" key="7">
    <source>
        <dbReference type="ARBA" id="ARBA00023136"/>
    </source>
</evidence>
<dbReference type="Proteomes" id="UP000220527">
    <property type="component" value="Unassembled WGS sequence"/>
</dbReference>